<dbReference type="PATRIC" id="fig|1216932.3.peg.3169"/>
<sequence length="441" mass="50940">MNHVVAAEFNSEKYWEIEGYTKLPSINDSTSNNIILCMDELMFPFLDNGDLLITRFKFNNHLKDYLNSIGFQFSCSDNIHIEGDKNIFQEICTNKEALNEISEYIDKDTVLSSYSIIPSYDKAAELLNIKCKDINCDIIKKINSKVYSYELNKKLKANYEGVIITNSNEILEQFKIINKGNGVVIKEPYGVSGKGNLFVNSEVILNRVIKFIEVQEKKGLKTSLIMEPFLEKEEDFSCQFTIDENGNFSLVSVQKMLNFKFNYGGSYRADEKFINWLKDQGYIDMMKDVGKALYNDGYFGDVCVDSMILKNGDIVPIIEINGRKSMGFINNAMDEYLEQFGLKSHLCFFKIGYKGKINFSEIFKYLDEEGLIFYPYRESGIIPMSANTMFINRDIDKEYNDEKLYKGRFYLSIATKSISEVANIENELRSIFRRLSINVYN</sequence>
<dbReference type="InterPro" id="IPR011761">
    <property type="entry name" value="ATP-grasp"/>
</dbReference>
<name>W6S326_9CLOT</name>
<proteinExistence type="predicted"/>
<evidence type="ECO:0000256" key="1">
    <source>
        <dbReference type="PROSITE-ProRule" id="PRU00409"/>
    </source>
</evidence>
<dbReference type="Proteomes" id="UP000019426">
    <property type="component" value="Chromosome M2/40_rep2"/>
</dbReference>
<evidence type="ECO:0000313" key="3">
    <source>
        <dbReference type="EMBL" id="CDM70314.1"/>
    </source>
</evidence>
<keyword evidence="1" id="KW-0547">Nucleotide-binding</keyword>
<dbReference type="eggNOG" id="COG0027">
    <property type="taxonomic scope" value="Bacteria"/>
</dbReference>
<evidence type="ECO:0000313" key="4">
    <source>
        <dbReference type="Proteomes" id="UP000019426"/>
    </source>
</evidence>
<keyword evidence="4" id="KW-1185">Reference proteome</keyword>
<feature type="domain" description="ATP-grasp" evidence="2">
    <location>
        <begin position="148"/>
        <end position="346"/>
    </location>
</feature>
<evidence type="ECO:0000259" key="2">
    <source>
        <dbReference type="PROSITE" id="PS50975"/>
    </source>
</evidence>
<dbReference type="OrthoDB" id="20966at2"/>
<dbReference type="SUPFAM" id="SSF56059">
    <property type="entry name" value="Glutathione synthetase ATP-binding domain-like"/>
    <property type="match status" value="1"/>
</dbReference>
<dbReference type="GO" id="GO:0046872">
    <property type="term" value="F:metal ion binding"/>
    <property type="evidence" value="ECO:0007669"/>
    <property type="project" value="InterPro"/>
</dbReference>
<dbReference type="STRING" id="1216932.CM240_3197"/>
<dbReference type="GO" id="GO:0005524">
    <property type="term" value="F:ATP binding"/>
    <property type="evidence" value="ECO:0007669"/>
    <property type="project" value="UniProtKB-UniRule"/>
</dbReference>
<dbReference type="RefSeq" id="WP_044040475.1">
    <property type="nucleotide sequence ID" value="NZ_HG917869.1"/>
</dbReference>
<keyword evidence="1" id="KW-0067">ATP-binding</keyword>
<dbReference type="HOGENOM" id="CLU_040535_0_0_9"/>
<dbReference type="KEGG" id="clt:CM240_3197"/>
<dbReference type="PROSITE" id="PS50975">
    <property type="entry name" value="ATP_GRASP"/>
    <property type="match status" value="1"/>
</dbReference>
<reference evidence="3 4" key="1">
    <citation type="submission" date="2013-11" db="EMBL/GenBank/DDBJ databases">
        <title>Complete genome sequence of Clostridum sp. M2/40.</title>
        <authorList>
            <person name="Wibberg D."/>
            <person name="Puehler A."/>
            <person name="Schlueter A."/>
        </authorList>
    </citation>
    <scope>NUCLEOTIDE SEQUENCE [LARGE SCALE GENOMIC DNA]</scope>
    <source>
        <strain evidence="4">M2/40</strain>
    </source>
</reference>
<dbReference type="AlphaFoldDB" id="W6S326"/>
<organism evidence="3 4">
    <name type="scientific">Clostridium bornimense</name>
    <dbReference type="NCBI Taxonomy" id="1216932"/>
    <lineage>
        <taxon>Bacteria</taxon>
        <taxon>Bacillati</taxon>
        <taxon>Bacillota</taxon>
        <taxon>Clostridia</taxon>
        <taxon>Eubacteriales</taxon>
        <taxon>Clostridiaceae</taxon>
        <taxon>Clostridium</taxon>
    </lineage>
</organism>
<dbReference type="EMBL" id="HG917869">
    <property type="protein sequence ID" value="CDM70314.1"/>
    <property type="molecule type" value="Genomic_DNA"/>
</dbReference>
<gene>
    <name evidence="3" type="ORF">CM240_3197</name>
</gene>
<accession>W6S326</accession>
<protein>
    <recommendedName>
        <fullName evidence="2">ATP-grasp domain-containing protein</fullName>
    </recommendedName>
</protein>